<evidence type="ECO:0000313" key="3">
    <source>
        <dbReference type="EMBL" id="KAK9696164.1"/>
    </source>
</evidence>
<comment type="caution">
    <text evidence="3">The sequence shown here is derived from an EMBL/GenBank/DDBJ whole genome shotgun (WGS) entry which is preliminary data.</text>
</comment>
<organism evidence="3 4">
    <name type="scientific">Popillia japonica</name>
    <name type="common">Japanese beetle</name>
    <dbReference type="NCBI Taxonomy" id="7064"/>
    <lineage>
        <taxon>Eukaryota</taxon>
        <taxon>Metazoa</taxon>
        <taxon>Ecdysozoa</taxon>
        <taxon>Arthropoda</taxon>
        <taxon>Hexapoda</taxon>
        <taxon>Insecta</taxon>
        <taxon>Pterygota</taxon>
        <taxon>Neoptera</taxon>
        <taxon>Endopterygota</taxon>
        <taxon>Coleoptera</taxon>
        <taxon>Polyphaga</taxon>
        <taxon>Scarabaeiformia</taxon>
        <taxon>Scarabaeidae</taxon>
        <taxon>Rutelinae</taxon>
        <taxon>Popillia</taxon>
    </lineage>
</organism>
<reference evidence="3 4" key="1">
    <citation type="journal article" date="2024" name="BMC Genomics">
        <title>De novo assembly and annotation of Popillia japonica's genome with initial clues to its potential as an invasive pest.</title>
        <authorList>
            <person name="Cucini C."/>
            <person name="Boschi S."/>
            <person name="Funari R."/>
            <person name="Cardaioli E."/>
            <person name="Iannotti N."/>
            <person name="Marturano G."/>
            <person name="Paoli F."/>
            <person name="Bruttini M."/>
            <person name="Carapelli A."/>
            <person name="Frati F."/>
            <person name="Nardi F."/>
        </authorList>
    </citation>
    <scope>NUCLEOTIDE SEQUENCE [LARGE SCALE GENOMIC DNA]</scope>
    <source>
        <strain evidence="3">DMR45628</strain>
    </source>
</reference>
<dbReference type="EMBL" id="JASPKY010000460">
    <property type="protein sequence ID" value="KAK9696164.1"/>
    <property type="molecule type" value="Genomic_DNA"/>
</dbReference>
<evidence type="ECO:0000256" key="2">
    <source>
        <dbReference type="SAM" id="Phobius"/>
    </source>
</evidence>
<feature type="compositionally biased region" description="Basic residues" evidence="1">
    <location>
        <begin position="114"/>
        <end position="124"/>
    </location>
</feature>
<evidence type="ECO:0000256" key="1">
    <source>
        <dbReference type="SAM" id="MobiDB-lite"/>
    </source>
</evidence>
<keyword evidence="2" id="KW-0472">Membrane</keyword>
<evidence type="ECO:0000313" key="4">
    <source>
        <dbReference type="Proteomes" id="UP001458880"/>
    </source>
</evidence>
<keyword evidence="2" id="KW-1133">Transmembrane helix</keyword>
<keyword evidence="2" id="KW-0812">Transmembrane</keyword>
<name>A0AAW1J0X5_POPJA</name>
<keyword evidence="4" id="KW-1185">Reference proteome</keyword>
<proteinExistence type="predicted"/>
<dbReference type="Proteomes" id="UP001458880">
    <property type="component" value="Unassembled WGS sequence"/>
</dbReference>
<protein>
    <submittedName>
        <fullName evidence="3">Uncharacterized protein</fullName>
    </submittedName>
</protein>
<feature type="compositionally biased region" description="Basic and acidic residues" evidence="1">
    <location>
        <begin position="104"/>
        <end position="113"/>
    </location>
</feature>
<dbReference type="AlphaFoldDB" id="A0AAW1J0X5"/>
<feature type="region of interest" description="Disordered" evidence="1">
    <location>
        <begin position="104"/>
        <end position="124"/>
    </location>
</feature>
<sequence>MDLQVEDPNVLPDDIDNAQPPILGGDFKMPSQEELLQMIEGLNMSDTEKQEIKDNIFNNIVKRVQQEGQNVQPRFNYLIVIGCVLFMIFLFAFFGYKLYRSQTEKERKREEKRKQKQQKKKHKS</sequence>
<feature type="transmembrane region" description="Helical" evidence="2">
    <location>
        <begin position="77"/>
        <end position="99"/>
    </location>
</feature>
<gene>
    <name evidence="3" type="ORF">QE152_g32084</name>
</gene>
<accession>A0AAW1J0X5</accession>